<dbReference type="InterPro" id="IPR015422">
    <property type="entry name" value="PyrdxlP-dep_Trfase_small"/>
</dbReference>
<protein>
    <submittedName>
        <fullName evidence="3">Isopenicillin N epimerase</fullName>
        <ecNumber evidence="3">5.1.1.17</ecNumber>
    </submittedName>
</protein>
<keyword evidence="4" id="KW-1185">Reference proteome</keyword>
<dbReference type="SUPFAM" id="SSF53383">
    <property type="entry name" value="PLP-dependent transferases"/>
    <property type="match status" value="1"/>
</dbReference>
<evidence type="ECO:0000313" key="4">
    <source>
        <dbReference type="Proteomes" id="UP000315750"/>
    </source>
</evidence>
<dbReference type="PANTHER" id="PTHR43092">
    <property type="entry name" value="L-CYSTEINE DESULFHYDRASE"/>
    <property type="match status" value="1"/>
</dbReference>
<dbReference type="Gene3D" id="3.90.1150.10">
    <property type="entry name" value="Aspartate Aminotransferase, domain 1"/>
    <property type="match status" value="1"/>
</dbReference>
<dbReference type="Gene3D" id="3.40.640.10">
    <property type="entry name" value="Type I PLP-dependent aspartate aminotransferase-like (Major domain)"/>
    <property type="match status" value="1"/>
</dbReference>
<dbReference type="InterPro" id="IPR015421">
    <property type="entry name" value="PyrdxlP-dep_Trfase_major"/>
</dbReference>
<sequence length="386" mass="43608">MSDFLLDPNVVFLNHGSFGACPRPVFEEYQHWQRKLETQPVKFLARDLPELLADARSQVANYLGAQPTEIVFVPNPTFAANTIARCLDLGEGDEVLITDHEYGACRFAFQFAGSKKGFRVVEQAIPLPVESDQAVADTFWQGVTDRTKLIFISHITSATALTLPIPEICQRAREAGILTMIDGAHAPGQIDVDLGQLGADFYTATCHKWMCAPKGSGVFYVREDRQQLIEPLVVGWGWGPEKTFHRDNEFIEHHEWLGTHDPSAYLTVPTAIAWQQQHITPEVRQRSRDLVHTAVQQASLIEGIERVHPDSFFYQMGLIDVTTLQVDADALKIWLYDTHRIEAPTIRWNGRTFIRVSAHAYTTEQDIQHLLHALGELPNQHQLRQA</sequence>
<evidence type="ECO:0000259" key="2">
    <source>
        <dbReference type="Pfam" id="PF00266"/>
    </source>
</evidence>
<dbReference type="AlphaFoldDB" id="A0A518AR84"/>
<dbReference type="InterPro" id="IPR000192">
    <property type="entry name" value="Aminotrans_V_dom"/>
</dbReference>
<name>A0A518AR84_9BACT</name>
<dbReference type="OrthoDB" id="250246at2"/>
<gene>
    <name evidence="3" type="primary">cefD</name>
    <name evidence="3" type="ORF">Pan181_34570</name>
</gene>
<dbReference type="EC" id="5.1.1.17" evidence="3"/>
<organism evidence="3 4">
    <name type="scientific">Aeoliella mucimassa</name>
    <dbReference type="NCBI Taxonomy" id="2527972"/>
    <lineage>
        <taxon>Bacteria</taxon>
        <taxon>Pseudomonadati</taxon>
        <taxon>Planctomycetota</taxon>
        <taxon>Planctomycetia</taxon>
        <taxon>Pirellulales</taxon>
        <taxon>Lacipirellulaceae</taxon>
        <taxon>Aeoliella</taxon>
    </lineage>
</organism>
<dbReference type="Pfam" id="PF00266">
    <property type="entry name" value="Aminotran_5"/>
    <property type="match status" value="1"/>
</dbReference>
<evidence type="ECO:0000313" key="3">
    <source>
        <dbReference type="EMBL" id="QDU57243.1"/>
    </source>
</evidence>
<evidence type="ECO:0000256" key="1">
    <source>
        <dbReference type="ARBA" id="ARBA00022898"/>
    </source>
</evidence>
<dbReference type="EMBL" id="CP036278">
    <property type="protein sequence ID" value="QDU57243.1"/>
    <property type="molecule type" value="Genomic_DNA"/>
</dbReference>
<reference evidence="3 4" key="1">
    <citation type="submission" date="2019-02" db="EMBL/GenBank/DDBJ databases">
        <title>Deep-cultivation of Planctomycetes and their phenomic and genomic characterization uncovers novel biology.</title>
        <authorList>
            <person name="Wiegand S."/>
            <person name="Jogler M."/>
            <person name="Boedeker C."/>
            <person name="Pinto D."/>
            <person name="Vollmers J."/>
            <person name="Rivas-Marin E."/>
            <person name="Kohn T."/>
            <person name="Peeters S.H."/>
            <person name="Heuer A."/>
            <person name="Rast P."/>
            <person name="Oberbeckmann S."/>
            <person name="Bunk B."/>
            <person name="Jeske O."/>
            <person name="Meyerdierks A."/>
            <person name="Storesund J.E."/>
            <person name="Kallscheuer N."/>
            <person name="Luecker S."/>
            <person name="Lage O.M."/>
            <person name="Pohl T."/>
            <person name="Merkel B.J."/>
            <person name="Hornburger P."/>
            <person name="Mueller R.-W."/>
            <person name="Bruemmer F."/>
            <person name="Labrenz M."/>
            <person name="Spormann A.M."/>
            <person name="Op den Camp H."/>
            <person name="Overmann J."/>
            <person name="Amann R."/>
            <person name="Jetten M.S.M."/>
            <person name="Mascher T."/>
            <person name="Medema M.H."/>
            <person name="Devos D.P."/>
            <person name="Kaster A.-K."/>
            <person name="Ovreas L."/>
            <person name="Rohde M."/>
            <person name="Galperin M.Y."/>
            <person name="Jogler C."/>
        </authorList>
    </citation>
    <scope>NUCLEOTIDE SEQUENCE [LARGE SCALE GENOMIC DNA]</scope>
    <source>
        <strain evidence="3 4">Pan181</strain>
    </source>
</reference>
<accession>A0A518AR84</accession>
<dbReference type="InterPro" id="IPR015424">
    <property type="entry name" value="PyrdxlP-dep_Trfase"/>
</dbReference>
<proteinExistence type="predicted"/>
<dbReference type="PANTHER" id="PTHR43092:SF2">
    <property type="entry name" value="HERCYNYLCYSTEINE SULFOXIDE LYASE"/>
    <property type="match status" value="1"/>
</dbReference>
<dbReference type="KEGG" id="amuc:Pan181_34570"/>
<feature type="domain" description="Aminotransferase class V" evidence="2">
    <location>
        <begin position="22"/>
        <end position="370"/>
    </location>
</feature>
<dbReference type="Proteomes" id="UP000315750">
    <property type="component" value="Chromosome"/>
</dbReference>
<dbReference type="GO" id="GO:0045439">
    <property type="term" value="F:isopenicillin-N epimerase activity"/>
    <property type="evidence" value="ECO:0007669"/>
    <property type="project" value="UniProtKB-EC"/>
</dbReference>
<keyword evidence="3" id="KW-0413">Isomerase</keyword>
<dbReference type="RefSeq" id="WP_145248278.1">
    <property type="nucleotide sequence ID" value="NZ_CP036278.1"/>
</dbReference>
<keyword evidence="1" id="KW-0663">Pyridoxal phosphate</keyword>